<dbReference type="SUPFAM" id="SSF55729">
    <property type="entry name" value="Acyl-CoA N-acyltransferases (Nat)"/>
    <property type="match status" value="1"/>
</dbReference>
<organism evidence="4 5">
    <name type="scientific">Herbihabitans rhizosphaerae</name>
    <dbReference type="NCBI Taxonomy" id="1872711"/>
    <lineage>
        <taxon>Bacteria</taxon>
        <taxon>Bacillati</taxon>
        <taxon>Actinomycetota</taxon>
        <taxon>Actinomycetes</taxon>
        <taxon>Pseudonocardiales</taxon>
        <taxon>Pseudonocardiaceae</taxon>
        <taxon>Herbihabitans</taxon>
    </lineage>
</organism>
<reference evidence="4 5" key="1">
    <citation type="submission" date="2019-02" db="EMBL/GenBank/DDBJ databases">
        <title>Genomic Encyclopedia of Type Strains, Phase IV (KMG-IV): sequencing the most valuable type-strain genomes for metagenomic binning, comparative biology and taxonomic classification.</title>
        <authorList>
            <person name="Goeker M."/>
        </authorList>
    </citation>
    <scope>NUCLEOTIDE SEQUENCE [LARGE SCALE GENOMIC DNA]</scope>
    <source>
        <strain evidence="4 5">DSM 101727</strain>
    </source>
</reference>
<dbReference type="Proteomes" id="UP000294257">
    <property type="component" value="Unassembled WGS sequence"/>
</dbReference>
<dbReference type="CDD" id="cd04301">
    <property type="entry name" value="NAT_SF"/>
    <property type="match status" value="1"/>
</dbReference>
<dbReference type="Gene3D" id="3.40.630.30">
    <property type="match status" value="1"/>
</dbReference>
<dbReference type="InterPro" id="IPR050832">
    <property type="entry name" value="Bact_Acetyltransf"/>
</dbReference>
<accession>A0A4Q7KIE2</accession>
<keyword evidence="5" id="KW-1185">Reference proteome</keyword>
<dbReference type="InterPro" id="IPR000182">
    <property type="entry name" value="GNAT_dom"/>
</dbReference>
<name>A0A4Q7KIE2_9PSEU</name>
<dbReference type="InterPro" id="IPR016181">
    <property type="entry name" value="Acyl_CoA_acyltransferase"/>
</dbReference>
<dbReference type="GO" id="GO:0016747">
    <property type="term" value="F:acyltransferase activity, transferring groups other than amino-acyl groups"/>
    <property type="evidence" value="ECO:0007669"/>
    <property type="project" value="InterPro"/>
</dbReference>
<sequence length="162" mass="16729">MTVHIGQLTAEHAGEALTVQRAAYVAEAKLNGTLTIPPLEETADQLAADLESNAVLAFGAWLGPRLVGSVRGRPEGTRMEVSRFAVAPDMQGRGVGKALLTAIESAVPASVETIWLVTGAASTANIAMYGRAGYVHVKNAHDALGVPVAIMEKPVSSGSLAT</sequence>
<evidence type="ECO:0000256" key="2">
    <source>
        <dbReference type="ARBA" id="ARBA00023315"/>
    </source>
</evidence>
<keyword evidence="2" id="KW-0012">Acyltransferase</keyword>
<evidence type="ECO:0000313" key="5">
    <source>
        <dbReference type="Proteomes" id="UP000294257"/>
    </source>
</evidence>
<dbReference type="AlphaFoldDB" id="A0A4Q7KIE2"/>
<protein>
    <submittedName>
        <fullName evidence="4">Acetyltransferase (GNAT) family protein</fullName>
    </submittedName>
</protein>
<evidence type="ECO:0000256" key="1">
    <source>
        <dbReference type="ARBA" id="ARBA00022679"/>
    </source>
</evidence>
<feature type="domain" description="N-acetyltransferase" evidence="3">
    <location>
        <begin position="3"/>
        <end position="156"/>
    </location>
</feature>
<dbReference type="PROSITE" id="PS51186">
    <property type="entry name" value="GNAT"/>
    <property type="match status" value="1"/>
</dbReference>
<gene>
    <name evidence="4" type="ORF">EV193_109141</name>
</gene>
<proteinExistence type="predicted"/>
<evidence type="ECO:0000313" key="4">
    <source>
        <dbReference type="EMBL" id="RZS34354.1"/>
    </source>
</evidence>
<comment type="caution">
    <text evidence="4">The sequence shown here is derived from an EMBL/GenBank/DDBJ whole genome shotgun (WGS) entry which is preliminary data.</text>
</comment>
<dbReference type="PANTHER" id="PTHR43877">
    <property type="entry name" value="AMINOALKYLPHOSPHONATE N-ACETYLTRANSFERASE-RELATED-RELATED"/>
    <property type="match status" value="1"/>
</dbReference>
<dbReference type="Pfam" id="PF00583">
    <property type="entry name" value="Acetyltransf_1"/>
    <property type="match status" value="1"/>
</dbReference>
<dbReference type="OrthoDB" id="4322031at2"/>
<dbReference type="EMBL" id="SGWQ01000009">
    <property type="protein sequence ID" value="RZS34354.1"/>
    <property type="molecule type" value="Genomic_DNA"/>
</dbReference>
<keyword evidence="1 4" id="KW-0808">Transferase</keyword>
<evidence type="ECO:0000259" key="3">
    <source>
        <dbReference type="PROSITE" id="PS51186"/>
    </source>
</evidence>
<dbReference type="RefSeq" id="WP_130346733.1">
    <property type="nucleotide sequence ID" value="NZ_SGWQ01000009.1"/>
</dbReference>